<evidence type="ECO:0000313" key="4">
    <source>
        <dbReference type="Proteomes" id="UP001155079"/>
    </source>
</evidence>
<evidence type="ECO:0000313" key="5">
    <source>
        <dbReference type="Proteomes" id="UP001155380"/>
    </source>
</evidence>
<proteinExistence type="predicted"/>
<sequence>MLAVLSILAIAISYLLEMAVLLVRAFLATGEASSTGSREDERQMNGPLRRVSDAPLY</sequence>
<dbReference type="RefSeq" id="WP_250914721.1">
    <property type="nucleotide sequence ID" value="NZ_JAMQAY010000001.1"/>
</dbReference>
<gene>
    <name evidence="2" type="ORF">NBH20_00300</name>
    <name evidence="3" type="ORF">NBH21_06300</name>
</gene>
<evidence type="ECO:0000256" key="1">
    <source>
        <dbReference type="SAM" id="MobiDB-lite"/>
    </source>
</evidence>
<protein>
    <submittedName>
        <fullName evidence="3">Uncharacterized protein</fullName>
    </submittedName>
</protein>
<dbReference type="EMBL" id="JAMQAY010000001">
    <property type="protein sequence ID" value="MCM2399584.1"/>
    <property type="molecule type" value="Genomic_DNA"/>
</dbReference>
<feature type="region of interest" description="Disordered" evidence="1">
    <location>
        <begin position="31"/>
        <end position="57"/>
    </location>
</feature>
<organism evidence="3 5">
    <name type="scientific">Ciceribacter sichuanensis</name>
    <dbReference type="NCBI Taxonomy" id="2949647"/>
    <lineage>
        <taxon>Bacteria</taxon>
        <taxon>Pseudomonadati</taxon>
        <taxon>Pseudomonadota</taxon>
        <taxon>Alphaproteobacteria</taxon>
        <taxon>Hyphomicrobiales</taxon>
        <taxon>Rhizobiaceae</taxon>
        <taxon>Ciceribacter</taxon>
    </lineage>
</organism>
<evidence type="ECO:0000313" key="2">
    <source>
        <dbReference type="EMBL" id="MCM2399584.1"/>
    </source>
</evidence>
<name>A0AAJ1BV14_9HYPH</name>
<keyword evidence="4" id="KW-1185">Reference proteome</keyword>
<reference evidence="3 4" key="1">
    <citation type="submission" date="2022-06" db="EMBL/GenBank/DDBJ databases">
        <authorList>
            <person name="Sun Q."/>
        </authorList>
    </citation>
    <scope>NUCLEOTIDE SEQUENCE</scope>
    <source>
        <strain evidence="3">S101</strain>
        <strain evidence="2 4">S153</strain>
    </source>
</reference>
<dbReference type="EMBL" id="JAMXLX010000001">
    <property type="protein sequence ID" value="MCO5956372.1"/>
    <property type="molecule type" value="Genomic_DNA"/>
</dbReference>
<dbReference type="Proteomes" id="UP001155079">
    <property type="component" value="Unassembled WGS sequence"/>
</dbReference>
<dbReference type="AlphaFoldDB" id="A0AAJ1BV14"/>
<dbReference type="Proteomes" id="UP001155380">
    <property type="component" value="Unassembled WGS sequence"/>
</dbReference>
<evidence type="ECO:0000313" key="3">
    <source>
        <dbReference type="EMBL" id="MCO5956372.1"/>
    </source>
</evidence>
<accession>A0AAJ1BV14</accession>
<comment type="caution">
    <text evidence="3">The sequence shown here is derived from an EMBL/GenBank/DDBJ whole genome shotgun (WGS) entry which is preliminary data.</text>
</comment>